<dbReference type="GO" id="GO:0005524">
    <property type="term" value="F:ATP binding"/>
    <property type="evidence" value="ECO:0007669"/>
    <property type="project" value="UniProtKB-UniRule"/>
</dbReference>
<comment type="caution">
    <text evidence="2">Lacks conserved residue(s) required for the propagation of feature annotation.</text>
</comment>
<feature type="binding site" evidence="2">
    <location>
        <position position="76"/>
    </location>
    <ligand>
        <name>Mg(2+)</name>
        <dbReference type="ChEBI" id="CHEBI:18420"/>
        <label>3</label>
    </ligand>
</feature>
<organism evidence="5 6">
    <name type="scientific">Roseibium aggregatum</name>
    <dbReference type="NCBI Taxonomy" id="187304"/>
    <lineage>
        <taxon>Bacteria</taxon>
        <taxon>Pseudomonadati</taxon>
        <taxon>Pseudomonadota</taxon>
        <taxon>Alphaproteobacteria</taxon>
        <taxon>Hyphomicrobiales</taxon>
        <taxon>Stappiaceae</taxon>
        <taxon>Roseibium</taxon>
    </lineage>
</organism>
<feature type="binding site" evidence="2">
    <location>
        <position position="48"/>
    </location>
    <ligand>
        <name>Mg(2+)</name>
        <dbReference type="ChEBI" id="CHEBI:18420"/>
        <label>1</label>
    </ligand>
</feature>
<dbReference type="EMBL" id="CXST01000001">
    <property type="protein sequence ID" value="CTQ41623.1"/>
    <property type="molecule type" value="Genomic_DNA"/>
</dbReference>
<feature type="domain" description="PurM-like C-terminal" evidence="4">
    <location>
        <begin position="154"/>
        <end position="309"/>
    </location>
</feature>
<dbReference type="CDD" id="cd02194">
    <property type="entry name" value="ThiL"/>
    <property type="match status" value="1"/>
</dbReference>
<feature type="binding site" evidence="2">
    <location>
        <position position="124"/>
    </location>
    <ligand>
        <name>Mg(2+)</name>
        <dbReference type="ChEBI" id="CHEBI:18420"/>
        <label>1</label>
    </ligand>
</feature>
<reference evidence="6" key="1">
    <citation type="submission" date="2015-07" db="EMBL/GenBank/DDBJ databases">
        <authorList>
            <person name="Rodrigo-Torres Lidia"/>
            <person name="Arahal R.David."/>
        </authorList>
    </citation>
    <scope>NUCLEOTIDE SEQUENCE [LARGE SCALE GENOMIC DNA]</scope>
    <source>
        <strain evidence="6">CECT 4801</strain>
    </source>
</reference>
<feature type="binding site" evidence="2">
    <location>
        <position position="76"/>
    </location>
    <ligand>
        <name>Mg(2+)</name>
        <dbReference type="ChEBI" id="CHEBI:18420"/>
        <label>2</label>
    </ligand>
</feature>
<dbReference type="PANTHER" id="PTHR30270:SF0">
    <property type="entry name" value="THIAMINE-MONOPHOSPHATE KINASE"/>
    <property type="match status" value="1"/>
</dbReference>
<evidence type="ECO:0000256" key="2">
    <source>
        <dbReference type="HAMAP-Rule" id="MF_02128"/>
    </source>
</evidence>
<dbReference type="SUPFAM" id="SSF56042">
    <property type="entry name" value="PurM C-terminal domain-like"/>
    <property type="match status" value="1"/>
</dbReference>
<dbReference type="SUPFAM" id="SSF55326">
    <property type="entry name" value="PurM N-terminal domain-like"/>
    <property type="match status" value="1"/>
</dbReference>
<comment type="miscellaneous">
    <text evidence="2">Reaction mechanism of ThiL seems to utilize a direct, inline transfer of the gamma-phosphate of ATP to TMP rather than a phosphorylated enzyme intermediate.</text>
</comment>
<comment type="catalytic activity">
    <reaction evidence="2">
        <text>thiamine phosphate + ATP = thiamine diphosphate + ADP</text>
        <dbReference type="Rhea" id="RHEA:15913"/>
        <dbReference type="ChEBI" id="CHEBI:30616"/>
        <dbReference type="ChEBI" id="CHEBI:37575"/>
        <dbReference type="ChEBI" id="CHEBI:58937"/>
        <dbReference type="ChEBI" id="CHEBI:456216"/>
        <dbReference type="EC" id="2.7.4.16"/>
    </reaction>
</comment>
<comment type="similarity">
    <text evidence="2">Belongs to the thiamine-monophosphate kinase family.</text>
</comment>
<feature type="binding site" evidence="2">
    <location>
        <position position="150"/>
    </location>
    <ligand>
        <name>ATP</name>
        <dbReference type="ChEBI" id="CHEBI:30616"/>
    </ligand>
</feature>
<dbReference type="UniPathway" id="UPA00060">
    <property type="reaction ID" value="UER00142"/>
</dbReference>
<keyword evidence="1 2" id="KW-0784">Thiamine biosynthesis</keyword>
<keyword evidence="2 5" id="KW-0418">Kinase</keyword>
<accession>A0A0M6XVU3</accession>
<comment type="pathway">
    <text evidence="2">Cofactor biosynthesis; thiamine diphosphate biosynthesis; thiamine diphosphate from thiamine phosphate: step 1/1.</text>
</comment>
<feature type="binding site" evidence="2">
    <location>
        <position position="46"/>
    </location>
    <ligand>
        <name>Mg(2+)</name>
        <dbReference type="ChEBI" id="CHEBI:18420"/>
        <label>4</label>
    </ligand>
</feature>
<keyword evidence="2" id="KW-0479">Metal-binding</keyword>
<gene>
    <name evidence="2 5" type="primary">thiL</name>
    <name evidence="5" type="ORF">LAL4801_00041</name>
</gene>
<feature type="binding site" evidence="2">
    <location>
        <position position="222"/>
    </location>
    <ligand>
        <name>ATP</name>
        <dbReference type="ChEBI" id="CHEBI:30616"/>
    </ligand>
</feature>
<evidence type="ECO:0000313" key="6">
    <source>
        <dbReference type="Proteomes" id="UP000048926"/>
    </source>
</evidence>
<feature type="binding site" evidence="2">
    <location>
        <position position="223"/>
    </location>
    <ligand>
        <name>Mg(2+)</name>
        <dbReference type="ChEBI" id="CHEBI:18420"/>
        <label>5</label>
    </ligand>
</feature>
<evidence type="ECO:0000259" key="4">
    <source>
        <dbReference type="Pfam" id="PF02769"/>
    </source>
</evidence>
<feature type="binding site" evidence="2">
    <location>
        <position position="31"/>
    </location>
    <ligand>
        <name>Mg(2+)</name>
        <dbReference type="ChEBI" id="CHEBI:18420"/>
        <label>3</label>
    </ligand>
</feature>
<name>A0A0M6XVU3_9HYPH</name>
<dbReference type="OrthoDB" id="9802811at2"/>
<feature type="binding site" evidence="2">
    <location>
        <begin position="123"/>
        <end position="124"/>
    </location>
    <ligand>
        <name>ATP</name>
        <dbReference type="ChEBI" id="CHEBI:30616"/>
    </ligand>
</feature>
<dbReference type="GO" id="GO:0009229">
    <property type="term" value="P:thiamine diphosphate biosynthetic process"/>
    <property type="evidence" value="ECO:0007669"/>
    <property type="project" value="UniProtKB-UniRule"/>
</dbReference>
<keyword evidence="2 5" id="KW-0808">Transferase</keyword>
<dbReference type="GO" id="GO:0009228">
    <property type="term" value="P:thiamine biosynthetic process"/>
    <property type="evidence" value="ECO:0007669"/>
    <property type="project" value="UniProtKB-KW"/>
</dbReference>
<dbReference type="Pfam" id="PF00586">
    <property type="entry name" value="AIRS"/>
    <property type="match status" value="1"/>
</dbReference>
<keyword evidence="2" id="KW-0547">Nucleotide-binding</keyword>
<dbReference type="RefSeq" id="WP_055653456.1">
    <property type="nucleotide sequence ID" value="NZ_CXST01000001.1"/>
</dbReference>
<protein>
    <recommendedName>
        <fullName evidence="2">Thiamine-monophosphate kinase</fullName>
        <shortName evidence="2">TMP kinase</shortName>
        <shortName evidence="2">Thiamine-phosphate kinase</shortName>
        <ecNumber evidence="2">2.7.4.16</ecNumber>
    </recommendedName>
</protein>
<feature type="binding site" evidence="2">
    <location>
        <position position="31"/>
    </location>
    <ligand>
        <name>Mg(2+)</name>
        <dbReference type="ChEBI" id="CHEBI:18420"/>
        <label>4</label>
    </ligand>
</feature>
<keyword evidence="2" id="KW-0460">Magnesium</keyword>
<dbReference type="InterPro" id="IPR006283">
    <property type="entry name" value="ThiL-like"/>
</dbReference>
<dbReference type="GO" id="GO:0009030">
    <property type="term" value="F:thiamine-phosphate kinase activity"/>
    <property type="evidence" value="ECO:0007669"/>
    <property type="project" value="UniProtKB-UniRule"/>
</dbReference>
<dbReference type="InterPro" id="IPR036676">
    <property type="entry name" value="PurM-like_C_sf"/>
</dbReference>
<proteinExistence type="inferred from homology"/>
<evidence type="ECO:0000256" key="1">
    <source>
        <dbReference type="ARBA" id="ARBA00022977"/>
    </source>
</evidence>
<dbReference type="AlphaFoldDB" id="A0A0M6XVU3"/>
<dbReference type="PANTHER" id="PTHR30270">
    <property type="entry name" value="THIAMINE-MONOPHOSPHATE KINASE"/>
    <property type="match status" value="1"/>
</dbReference>
<dbReference type="HAMAP" id="MF_02128">
    <property type="entry name" value="TMP_kinase"/>
    <property type="match status" value="1"/>
</dbReference>
<keyword evidence="6" id="KW-1185">Reference proteome</keyword>
<keyword evidence="2" id="KW-0067">ATP-binding</keyword>
<dbReference type="EC" id="2.7.4.16" evidence="2"/>
<evidence type="ECO:0000313" key="5">
    <source>
        <dbReference type="EMBL" id="CTQ41623.1"/>
    </source>
</evidence>
<feature type="binding site" evidence="2">
    <location>
        <position position="48"/>
    </location>
    <ligand>
        <name>Mg(2+)</name>
        <dbReference type="ChEBI" id="CHEBI:18420"/>
        <label>2</label>
    </ligand>
</feature>
<dbReference type="Pfam" id="PF02769">
    <property type="entry name" value="AIRS_C"/>
    <property type="match status" value="1"/>
</dbReference>
<dbReference type="InterPro" id="IPR036921">
    <property type="entry name" value="PurM-like_N_sf"/>
</dbReference>
<dbReference type="Proteomes" id="UP000048926">
    <property type="component" value="Unassembled WGS sequence"/>
</dbReference>
<sequence length="332" mass="35535">MGADRPGEFELIRRFFAPLAKDPGSLGLTDDAAVLTPREGHDLVLTKDVLAADIHFFAEDAPEAIAAKALRVNLSDLAAKGARPRGYLMGLSLPSDWTVDWLERFCNGLAADQAAYDFHLLGGDTVRSGNGLQVSITAIGEVETGSAVRRSGARPGDLLFVTGTIGDAAAGLQARLNPDFCRDHDLTESEEAHILDRYLLPRPRTRLAGAVTDYASAAMDVSDGLFADCAHMASASALDLTIDLDQVPLSQALAHLKIKSPEDFARCLNGGDDYEILMAVPEDVSGNFCRVAHLAGCPVTQIGHARAGEGRMRLEEAGQPVDYDRYAGFSHF</sequence>
<feature type="binding site" evidence="2">
    <location>
        <position position="55"/>
    </location>
    <ligand>
        <name>substrate</name>
    </ligand>
</feature>
<dbReference type="GO" id="GO:0000287">
    <property type="term" value="F:magnesium ion binding"/>
    <property type="evidence" value="ECO:0007669"/>
    <property type="project" value="UniProtKB-UniRule"/>
</dbReference>
<comment type="function">
    <text evidence="2">Catalyzes the ATP-dependent phosphorylation of thiamine-monophosphate (TMP) to form thiamine-pyrophosphate (TPP), the active form of vitamin B1.</text>
</comment>
<dbReference type="NCBIfam" id="TIGR01379">
    <property type="entry name" value="thiL"/>
    <property type="match status" value="1"/>
</dbReference>
<feature type="binding site" evidence="2">
    <location>
        <position position="329"/>
    </location>
    <ligand>
        <name>substrate</name>
    </ligand>
</feature>
<dbReference type="PIRSF" id="PIRSF005303">
    <property type="entry name" value="Thiam_monoph_kin"/>
    <property type="match status" value="1"/>
</dbReference>
<dbReference type="STRING" id="187304.B0E33_01775"/>
<dbReference type="InterPro" id="IPR016188">
    <property type="entry name" value="PurM-like_N"/>
</dbReference>
<feature type="binding site" evidence="2">
    <location>
        <position position="272"/>
    </location>
    <ligand>
        <name>substrate</name>
    </ligand>
</feature>
<dbReference type="Gene3D" id="3.30.1330.10">
    <property type="entry name" value="PurM-like, N-terminal domain"/>
    <property type="match status" value="1"/>
</dbReference>
<dbReference type="Gene3D" id="3.90.650.10">
    <property type="entry name" value="PurM-like C-terminal domain"/>
    <property type="match status" value="1"/>
</dbReference>
<dbReference type="InterPro" id="IPR010918">
    <property type="entry name" value="PurM-like_C_dom"/>
</dbReference>
<feature type="binding site" evidence="2">
    <location>
        <position position="220"/>
    </location>
    <ligand>
        <name>Mg(2+)</name>
        <dbReference type="ChEBI" id="CHEBI:18420"/>
        <label>3</label>
    </ligand>
</feature>
<feature type="domain" description="PurM-like N-terminal" evidence="3">
    <location>
        <begin position="30"/>
        <end position="142"/>
    </location>
</feature>
<feature type="binding site" evidence="2">
    <location>
        <position position="76"/>
    </location>
    <ligand>
        <name>Mg(2+)</name>
        <dbReference type="ChEBI" id="CHEBI:18420"/>
        <label>4</label>
    </ligand>
</feature>
<evidence type="ECO:0000259" key="3">
    <source>
        <dbReference type="Pfam" id="PF00586"/>
    </source>
</evidence>